<dbReference type="InterPro" id="IPR006015">
    <property type="entry name" value="Universal_stress_UspA"/>
</dbReference>
<dbReference type="PANTHER" id="PTHR31964:SF122">
    <property type="entry name" value="OS02G0760500 PROTEIN"/>
    <property type="match status" value="1"/>
</dbReference>
<dbReference type="AlphaFoldDB" id="A0A0D6R0J8"/>
<organism evidence="2">
    <name type="scientific">Araucaria cunninghamii</name>
    <name type="common">Hoop pine</name>
    <name type="synonym">Moreton Bay pine</name>
    <dbReference type="NCBI Taxonomy" id="56994"/>
    <lineage>
        <taxon>Eukaryota</taxon>
        <taxon>Viridiplantae</taxon>
        <taxon>Streptophyta</taxon>
        <taxon>Embryophyta</taxon>
        <taxon>Tracheophyta</taxon>
        <taxon>Spermatophyta</taxon>
        <taxon>Pinopsida</taxon>
        <taxon>Pinidae</taxon>
        <taxon>Conifers II</taxon>
        <taxon>Araucariales</taxon>
        <taxon>Araucariaceae</taxon>
        <taxon>Araucaria</taxon>
    </lineage>
</organism>
<proteinExistence type="predicted"/>
<name>A0A0D6R0J8_ARACU</name>
<dbReference type="CDD" id="cd23659">
    <property type="entry name" value="USP_At3g01520-like"/>
    <property type="match status" value="1"/>
</dbReference>
<dbReference type="PANTHER" id="PTHR31964">
    <property type="entry name" value="ADENINE NUCLEOTIDE ALPHA HYDROLASES-LIKE SUPERFAMILY PROTEIN"/>
    <property type="match status" value="1"/>
</dbReference>
<dbReference type="PRINTS" id="PR01438">
    <property type="entry name" value="UNVRSLSTRESS"/>
</dbReference>
<dbReference type="Gene3D" id="3.40.50.620">
    <property type="entry name" value="HUPs"/>
    <property type="match status" value="1"/>
</dbReference>
<evidence type="ECO:0000313" key="2">
    <source>
        <dbReference type="EMBL" id="JAG97357.1"/>
    </source>
</evidence>
<dbReference type="InterPro" id="IPR014729">
    <property type="entry name" value="Rossmann-like_a/b/a_fold"/>
</dbReference>
<accession>A0A0D6R0J8</accession>
<feature type="domain" description="UspA" evidence="1">
    <location>
        <begin position="7"/>
        <end position="143"/>
    </location>
</feature>
<reference evidence="2" key="1">
    <citation type="submission" date="2015-03" db="EMBL/GenBank/DDBJ databases">
        <title>A transcriptome of Araucaria cunninghamii, an australian fine timber species.</title>
        <authorList>
            <person name="Jing Yi C.J.Y."/>
            <person name="Yin San L.Y.S."/>
            <person name="Abdul Karim S.S."/>
            <person name="Wan Azmi N.N."/>
            <person name="Hercus R.R."/>
            <person name="Croft L.L."/>
        </authorList>
    </citation>
    <scope>NUCLEOTIDE SEQUENCE</scope>
    <source>
        <strain evidence="2">MI0301</strain>
        <tissue evidence="2">Leaf</tissue>
    </source>
</reference>
<sequence>MGSLRCVIVAVDGSEQSMWALEWALDNIKLAVPSEGEAHGGKWVVLHVQSPPTISAGLNPGGIPFGGPSYVEVPAFTAAIEAHQTRITEAIMARAEGICSKRNVNAEKVVVIGEPKELICETASRLQAELLVMGSHAYGTLKRNPTTTNNRPKDSFEDVSWEREQLLPL</sequence>
<dbReference type="InterPro" id="IPR006016">
    <property type="entry name" value="UspA"/>
</dbReference>
<dbReference type="EMBL" id="GCKF01033630">
    <property type="protein sequence ID" value="JAG97357.1"/>
    <property type="molecule type" value="Transcribed_RNA"/>
</dbReference>
<dbReference type="SUPFAM" id="SSF52402">
    <property type="entry name" value="Adenine nucleotide alpha hydrolases-like"/>
    <property type="match status" value="1"/>
</dbReference>
<dbReference type="Pfam" id="PF00582">
    <property type="entry name" value="Usp"/>
    <property type="match status" value="1"/>
</dbReference>
<protein>
    <recommendedName>
        <fullName evidence="1">UspA domain-containing protein</fullName>
    </recommendedName>
</protein>
<evidence type="ECO:0000259" key="1">
    <source>
        <dbReference type="Pfam" id="PF00582"/>
    </source>
</evidence>